<evidence type="ECO:0000256" key="2">
    <source>
        <dbReference type="SAM" id="MobiDB-lite"/>
    </source>
</evidence>
<dbReference type="InterPro" id="IPR000253">
    <property type="entry name" value="FHA_dom"/>
</dbReference>
<reference evidence="5" key="1">
    <citation type="submission" date="2019-12" db="UniProtKB">
        <authorList>
            <consortium name="WormBaseParasite"/>
        </authorList>
    </citation>
    <scope>IDENTIFICATION</scope>
</reference>
<feature type="compositionally biased region" description="Polar residues" evidence="2">
    <location>
        <begin position="542"/>
        <end position="552"/>
    </location>
</feature>
<dbReference type="WBParaSite" id="TMUE_3000010904.1">
    <property type="protein sequence ID" value="TMUE_3000010904.1"/>
    <property type="gene ID" value="WBGene00301104"/>
</dbReference>
<dbReference type="InterPro" id="IPR050923">
    <property type="entry name" value="Cell_Proc_Reg/RNA_Proc"/>
</dbReference>
<accession>A0A5S6QUU1</accession>
<dbReference type="Gene3D" id="2.60.200.20">
    <property type="match status" value="1"/>
</dbReference>
<evidence type="ECO:0000256" key="1">
    <source>
        <dbReference type="SAM" id="Coils"/>
    </source>
</evidence>
<feature type="domain" description="FHA" evidence="3">
    <location>
        <begin position="85"/>
        <end position="140"/>
    </location>
</feature>
<dbReference type="SUPFAM" id="SSF49879">
    <property type="entry name" value="SMAD/FHA domain"/>
    <property type="match status" value="1"/>
</dbReference>
<proteinExistence type="predicted"/>
<feature type="region of interest" description="Disordered" evidence="2">
    <location>
        <begin position="188"/>
        <end position="216"/>
    </location>
</feature>
<dbReference type="CDD" id="cd19856">
    <property type="entry name" value="DSRM_Kanadaptin"/>
    <property type="match status" value="1"/>
</dbReference>
<dbReference type="InterPro" id="IPR014720">
    <property type="entry name" value="dsRBD_dom"/>
</dbReference>
<dbReference type="STRING" id="70415.A0A5S6QUU1"/>
<feature type="coiled-coil region" evidence="1">
    <location>
        <begin position="395"/>
        <end position="422"/>
    </location>
</feature>
<evidence type="ECO:0000259" key="3">
    <source>
        <dbReference type="PROSITE" id="PS50006"/>
    </source>
</evidence>
<evidence type="ECO:0000313" key="4">
    <source>
        <dbReference type="Proteomes" id="UP000046395"/>
    </source>
</evidence>
<feature type="compositionally biased region" description="Basic and acidic residues" evidence="2">
    <location>
        <begin position="562"/>
        <end position="571"/>
    </location>
</feature>
<dbReference type="Gene3D" id="3.30.160.20">
    <property type="match status" value="1"/>
</dbReference>
<feature type="region of interest" description="Disordered" evidence="2">
    <location>
        <begin position="521"/>
        <end position="624"/>
    </location>
</feature>
<dbReference type="Pfam" id="PF00498">
    <property type="entry name" value="FHA"/>
    <property type="match status" value="1"/>
</dbReference>
<dbReference type="InterPro" id="IPR008984">
    <property type="entry name" value="SMAD_FHA_dom_sf"/>
</dbReference>
<dbReference type="PANTHER" id="PTHR23308">
    <property type="entry name" value="NUCLEAR INHIBITOR OF PROTEIN PHOSPHATASE-1"/>
    <property type="match status" value="1"/>
</dbReference>
<dbReference type="CDD" id="cd22677">
    <property type="entry name" value="FHA_Kanadaptin"/>
    <property type="match status" value="1"/>
</dbReference>
<dbReference type="SMART" id="SM00240">
    <property type="entry name" value="FHA"/>
    <property type="match status" value="1"/>
</dbReference>
<name>A0A5S6QUU1_TRIMR</name>
<evidence type="ECO:0000313" key="5">
    <source>
        <dbReference type="WBParaSite" id="TMUE_3000010904.1"/>
    </source>
</evidence>
<feature type="compositionally biased region" description="Acidic residues" evidence="2">
    <location>
        <begin position="531"/>
        <end position="540"/>
    </location>
</feature>
<dbReference type="Proteomes" id="UP000046395">
    <property type="component" value="Unassembled WGS sequence"/>
</dbReference>
<dbReference type="PROSITE" id="PS50006">
    <property type="entry name" value="FHA_DOMAIN"/>
    <property type="match status" value="1"/>
</dbReference>
<dbReference type="AlphaFoldDB" id="A0A5S6QUU1"/>
<sequence length="624" mass="70316">MFVNVLMRSLIMTSDVKFSAPSSALPSEGTQAPIAPECSSSSCDGVVPYNVPPWSGVCNEKSYGFEVLKNGCIVSQLPMTNVSHLIFGRANNVDVHMDHPTISRYHAACQYRTLGEPYDIGWYIFDIGSTHGTFVNKERIAPYMYVRLKVGYVIRFGASTRLYVLQGPESDEEPESSLTVSEIKERASKQKEIMSMPKCASSEPTPKPPETLPDRGIDWGLLSYGEDVERNDEDEQSENSDDGEEITFEQLEQREQYYVSDPRKALKNFFDREGHELQYSFTEVGSFRRQWTCRIELPIESRDGKAVYAEGVTSVSKKEAMVQCALNACRILDAQGILRKSAQESKRTRMKDLEANDYYDSDEDTFYDRTGELERKRQRRIQMATNPSGKTVDNYNTLQEKLICLTQEVERTEAQLALLCAEAHSSDAQEKPMPIGKDSLDEYMLNMERYDKQDAKVKQSRLRVRLSELKKLQRRTELLIKVARPAPMPFLNKPAVVNVKTVGPMGGYGLHARAVAPIIPPESEVQTAEPFTEEYEDENGNEVPSTSLSCSAVNIDAPGFPHGKEEKKNATPDEPQAPVQRRKANRDATLVVERKNGETNYSDWLPPEDQTGDGRTKLNDALGY</sequence>
<protein>
    <submittedName>
        <fullName evidence="5">FHA domain-containing protein</fullName>
    </submittedName>
</protein>
<keyword evidence="4" id="KW-1185">Reference proteome</keyword>
<keyword evidence="1" id="KW-0175">Coiled coil</keyword>
<dbReference type="Pfam" id="PF00035">
    <property type="entry name" value="dsrm"/>
    <property type="match status" value="1"/>
</dbReference>
<organism evidence="4 5">
    <name type="scientific">Trichuris muris</name>
    <name type="common">Mouse whipworm</name>
    <dbReference type="NCBI Taxonomy" id="70415"/>
    <lineage>
        <taxon>Eukaryota</taxon>
        <taxon>Metazoa</taxon>
        <taxon>Ecdysozoa</taxon>
        <taxon>Nematoda</taxon>
        <taxon>Enoplea</taxon>
        <taxon>Dorylaimia</taxon>
        <taxon>Trichinellida</taxon>
        <taxon>Trichuridae</taxon>
        <taxon>Trichuris</taxon>
    </lineage>
</organism>